<dbReference type="Proteomes" id="UP001295684">
    <property type="component" value="Unassembled WGS sequence"/>
</dbReference>
<feature type="region of interest" description="Disordered" evidence="1">
    <location>
        <begin position="325"/>
        <end position="345"/>
    </location>
</feature>
<protein>
    <submittedName>
        <fullName evidence="2">Uncharacterized protein</fullName>
    </submittedName>
</protein>
<evidence type="ECO:0000313" key="2">
    <source>
        <dbReference type="EMBL" id="CAI2385394.1"/>
    </source>
</evidence>
<gene>
    <name evidence="2" type="ORF">ECRASSUSDP1_LOCUS26954</name>
</gene>
<evidence type="ECO:0000256" key="1">
    <source>
        <dbReference type="SAM" id="MobiDB-lite"/>
    </source>
</evidence>
<accession>A0AAD1Y6G9</accession>
<dbReference type="AlphaFoldDB" id="A0AAD1Y6G9"/>
<reference evidence="2" key="1">
    <citation type="submission" date="2023-07" db="EMBL/GenBank/DDBJ databases">
        <authorList>
            <consortium name="AG Swart"/>
            <person name="Singh M."/>
            <person name="Singh A."/>
            <person name="Seah K."/>
            <person name="Emmerich C."/>
        </authorList>
    </citation>
    <scope>NUCLEOTIDE SEQUENCE</scope>
    <source>
        <strain evidence="2">DP1</strain>
    </source>
</reference>
<feature type="compositionally biased region" description="Polar residues" evidence="1">
    <location>
        <begin position="105"/>
        <end position="114"/>
    </location>
</feature>
<evidence type="ECO:0000313" key="3">
    <source>
        <dbReference type="Proteomes" id="UP001295684"/>
    </source>
</evidence>
<keyword evidence="3" id="KW-1185">Reference proteome</keyword>
<name>A0AAD1Y6G9_EUPCR</name>
<proteinExistence type="predicted"/>
<dbReference type="EMBL" id="CAMPGE010027797">
    <property type="protein sequence ID" value="CAI2385394.1"/>
    <property type="molecule type" value="Genomic_DNA"/>
</dbReference>
<feature type="compositionally biased region" description="Basic and acidic residues" evidence="1">
    <location>
        <begin position="329"/>
        <end position="345"/>
    </location>
</feature>
<feature type="compositionally biased region" description="Basic and acidic residues" evidence="1">
    <location>
        <begin position="120"/>
        <end position="150"/>
    </location>
</feature>
<sequence>MRPLTGKAREIKKFSSTRNSLLCLKGKDATTSKLKKIQTNGSTLESGINRSIQNLKMRSSFTSGFWSTKHSKNFQEKSRNVLQAHRSFNEKLKMMTQKDFKASMKTPTSNTQKVQAKVTKRVEKEGKTESEGRERGPGGRKRSEEERKGVESVSRSFCEEKEEGNGQESGRSMECAPLLLGDTISAHNKDKRLSVKGQKFKFGEKKASVKKKIKVFKPKKPLFSTIKLTNGVKYICRLNNHLTNEEIVNHLSFSENLRIKPNSFVMRKALKNPPISSKDVCNKVVYDYVRRKDYKKSKKPKKVSKGVHQSELQMLNVLLPKDKQKKARKTNDINDRNKENPTISRKELGESNYEDWFECKKHDLTSTIPINYDHNVKNTAIRLLLKQLGSIIDALDVEYENLYTEVDYLEELNNIVHSYTTSMEQAIESSKKTNFQTTIFNGKEFAKKGITKSVTAKDEYKDKLNIQLKVIIEKKYLISTHIEKAMILFDIVKKKKILAESDTDIKISKNIYGITKSVVKQMAEEFQFVEREMNKIVDEILESNMPSKP</sequence>
<feature type="region of interest" description="Disordered" evidence="1">
    <location>
        <begin position="100"/>
        <end position="173"/>
    </location>
</feature>
<comment type="caution">
    <text evidence="2">The sequence shown here is derived from an EMBL/GenBank/DDBJ whole genome shotgun (WGS) entry which is preliminary data.</text>
</comment>
<organism evidence="2 3">
    <name type="scientific">Euplotes crassus</name>
    <dbReference type="NCBI Taxonomy" id="5936"/>
    <lineage>
        <taxon>Eukaryota</taxon>
        <taxon>Sar</taxon>
        <taxon>Alveolata</taxon>
        <taxon>Ciliophora</taxon>
        <taxon>Intramacronucleata</taxon>
        <taxon>Spirotrichea</taxon>
        <taxon>Hypotrichia</taxon>
        <taxon>Euplotida</taxon>
        <taxon>Euplotidae</taxon>
        <taxon>Moneuplotes</taxon>
    </lineage>
</organism>